<feature type="domain" description="tRNA intron endonuclease catalytic" evidence="1">
    <location>
        <begin position="129"/>
        <end position="192"/>
    </location>
</feature>
<reference evidence="2" key="1">
    <citation type="journal article" date="2014" name="Genome Biol. Evol.">
        <title>Pangenome evidence for extensive interdomain horizontal transfer affecting lineage core and shell genes in uncultured planktonic thaumarchaeota and euryarchaeota.</title>
        <authorList>
            <person name="Deschamps P."/>
            <person name="Zivanovic Y."/>
            <person name="Moreira D."/>
            <person name="Rodriguez-Valera F."/>
            <person name="Lopez-Garcia P."/>
        </authorList>
    </citation>
    <scope>NUCLEOTIDE SEQUENCE</scope>
</reference>
<dbReference type="SUPFAM" id="SSF53032">
    <property type="entry name" value="tRNA-intron endonuclease catalytic domain-like"/>
    <property type="match status" value="2"/>
</dbReference>
<proteinExistence type="predicted"/>
<dbReference type="InterPro" id="IPR006677">
    <property type="entry name" value="tRNA_intron_Endonuc_cat-like"/>
</dbReference>
<dbReference type="Gene3D" id="3.40.1350.150">
    <property type="match status" value="1"/>
</dbReference>
<keyword evidence="2" id="KW-0255">Endonuclease</keyword>
<dbReference type="GO" id="GO:0000213">
    <property type="term" value="F:tRNA-intron lyase activity"/>
    <property type="evidence" value="ECO:0007669"/>
    <property type="project" value="InterPro"/>
</dbReference>
<dbReference type="Pfam" id="PF01974">
    <property type="entry name" value="tRNA_int_endo"/>
    <property type="match status" value="2"/>
</dbReference>
<keyword evidence="2" id="KW-0540">Nuclease</keyword>
<dbReference type="GO" id="GO:0003676">
    <property type="term" value="F:nucleic acid binding"/>
    <property type="evidence" value="ECO:0007669"/>
    <property type="project" value="InterPro"/>
</dbReference>
<organism evidence="2">
    <name type="scientific">uncultured marine group II/III euryarchaeote AD1000_21_F10</name>
    <dbReference type="NCBI Taxonomy" id="1457736"/>
    <lineage>
        <taxon>Archaea</taxon>
        <taxon>Methanobacteriati</taxon>
        <taxon>Methanobacteriota</taxon>
        <taxon>environmental samples</taxon>
    </lineage>
</organism>
<evidence type="ECO:0000259" key="1">
    <source>
        <dbReference type="Pfam" id="PF01974"/>
    </source>
</evidence>
<feature type="domain" description="tRNA intron endonuclease catalytic" evidence="1">
    <location>
        <begin position="24"/>
        <end position="99"/>
    </location>
</feature>
<dbReference type="AlphaFoldDB" id="A0A075FLQ2"/>
<dbReference type="InterPro" id="IPR036167">
    <property type="entry name" value="tRNA_intron_Endo_cat-like_sf"/>
</dbReference>
<accession>A0A075FLQ2</accession>
<dbReference type="InterPro" id="IPR011856">
    <property type="entry name" value="tRNA_endonuc-like_dom_sf"/>
</dbReference>
<name>A0A075FLQ2_9EURY</name>
<dbReference type="Gene3D" id="3.40.1350.10">
    <property type="match status" value="1"/>
</dbReference>
<dbReference type="EMBL" id="KF900362">
    <property type="protein sequence ID" value="AIE92324.1"/>
    <property type="molecule type" value="Genomic_DNA"/>
</dbReference>
<dbReference type="GO" id="GO:0006388">
    <property type="term" value="P:tRNA splicing, via endonucleolytic cleavage and ligation"/>
    <property type="evidence" value="ECO:0007669"/>
    <property type="project" value="InterPro"/>
</dbReference>
<dbReference type="CDD" id="cd22363">
    <property type="entry name" value="tRNA-intron_lyase_C"/>
    <property type="match status" value="1"/>
</dbReference>
<sequence length="204" mass="23696">MYCNERGDLKLESKEIAKFSEKNLSYAVYKDLKERGLVVKIEDYGLRLYDRQKSVKGPASAIVLIKKFEDIIDFSDIIEELGRGLERRVQISIVDSENSAVYYVTKFVSWPKTKLKDDAKSSVDDESMKELIDKGYQINSGLKFGTHYRVYNYESKHAPWLIQKIDDGMSWLDVTRMVRVGHGVNKTIVLAYKGYWISFDWIKP</sequence>
<protein>
    <submittedName>
        <fullName evidence="2">tRNA splicing endonuclease</fullName>
    </submittedName>
</protein>
<keyword evidence="2" id="KW-0378">Hydrolase</keyword>
<evidence type="ECO:0000313" key="2">
    <source>
        <dbReference type="EMBL" id="AIE92324.1"/>
    </source>
</evidence>